<dbReference type="GO" id="GO:0003677">
    <property type="term" value="F:DNA binding"/>
    <property type="evidence" value="ECO:0007669"/>
    <property type="project" value="UniProtKB-KW"/>
</dbReference>
<dbReference type="Gene3D" id="3.40.50.300">
    <property type="entry name" value="P-loop containing nucleotide triphosphate hydrolases"/>
    <property type="match status" value="1"/>
</dbReference>
<keyword evidence="6" id="KW-1185">Reference proteome</keyword>
<dbReference type="SMART" id="SM00421">
    <property type="entry name" value="HTH_LUXR"/>
    <property type="match status" value="1"/>
</dbReference>
<dbReference type="PANTHER" id="PTHR43214">
    <property type="entry name" value="TWO-COMPONENT RESPONSE REGULATOR"/>
    <property type="match status" value="1"/>
</dbReference>
<dbReference type="RefSeq" id="WP_052407534.1">
    <property type="nucleotide sequence ID" value="NZ_JOEF01000014.1"/>
</dbReference>
<evidence type="ECO:0000313" key="5">
    <source>
        <dbReference type="EMBL" id="SDM59715.1"/>
    </source>
</evidence>
<dbReference type="GO" id="GO:0016887">
    <property type="term" value="F:ATP hydrolysis activity"/>
    <property type="evidence" value="ECO:0007669"/>
    <property type="project" value="InterPro"/>
</dbReference>
<evidence type="ECO:0000313" key="6">
    <source>
        <dbReference type="Proteomes" id="UP000183376"/>
    </source>
</evidence>
<dbReference type="InterPro" id="IPR039420">
    <property type="entry name" value="WalR-like"/>
</dbReference>
<dbReference type="GO" id="GO:0006355">
    <property type="term" value="P:regulation of DNA-templated transcription"/>
    <property type="evidence" value="ECO:0007669"/>
    <property type="project" value="InterPro"/>
</dbReference>
<dbReference type="InterPro" id="IPR027417">
    <property type="entry name" value="P-loop_NTPase"/>
</dbReference>
<evidence type="ECO:0000256" key="3">
    <source>
        <dbReference type="ARBA" id="ARBA00023163"/>
    </source>
</evidence>
<dbReference type="PRINTS" id="PR00038">
    <property type="entry name" value="HTHLUXR"/>
</dbReference>
<dbReference type="OrthoDB" id="9808843at2"/>
<accession>A0A1G9UJJ4</accession>
<dbReference type="Gene3D" id="3.40.50.2300">
    <property type="match status" value="1"/>
</dbReference>
<dbReference type="AlphaFoldDB" id="A0A1G9UJJ4"/>
<keyword evidence="1" id="KW-0805">Transcription regulation</keyword>
<dbReference type="PANTHER" id="PTHR43214:SF24">
    <property type="entry name" value="TRANSCRIPTIONAL REGULATORY PROTEIN NARL-RELATED"/>
    <property type="match status" value="1"/>
</dbReference>
<feature type="domain" description="HTH luxR-type" evidence="4">
    <location>
        <begin position="185"/>
        <end position="250"/>
    </location>
</feature>
<dbReference type="Pfam" id="PF00196">
    <property type="entry name" value="GerE"/>
    <property type="match status" value="1"/>
</dbReference>
<dbReference type="SUPFAM" id="SSF52540">
    <property type="entry name" value="P-loop containing nucleoside triphosphate hydrolases"/>
    <property type="match status" value="1"/>
</dbReference>
<evidence type="ECO:0000256" key="2">
    <source>
        <dbReference type="ARBA" id="ARBA00023125"/>
    </source>
</evidence>
<keyword evidence="3" id="KW-0804">Transcription</keyword>
<dbReference type="Pfam" id="PF00005">
    <property type="entry name" value="ABC_tran"/>
    <property type="match status" value="1"/>
</dbReference>
<organism evidence="5 6">
    <name type="scientific">Allokutzneria albata</name>
    <name type="common">Kibdelosporangium albatum</name>
    <dbReference type="NCBI Taxonomy" id="211114"/>
    <lineage>
        <taxon>Bacteria</taxon>
        <taxon>Bacillati</taxon>
        <taxon>Actinomycetota</taxon>
        <taxon>Actinomycetes</taxon>
        <taxon>Pseudonocardiales</taxon>
        <taxon>Pseudonocardiaceae</taxon>
        <taxon>Allokutzneria</taxon>
    </lineage>
</organism>
<gene>
    <name evidence="5" type="ORF">SAMN04489726_2431</name>
</gene>
<dbReference type="InterPro" id="IPR016032">
    <property type="entry name" value="Sig_transdc_resp-reg_C-effctor"/>
</dbReference>
<evidence type="ECO:0000256" key="1">
    <source>
        <dbReference type="ARBA" id="ARBA00023015"/>
    </source>
</evidence>
<dbReference type="eggNOG" id="COG2197">
    <property type="taxonomic scope" value="Bacteria"/>
</dbReference>
<dbReference type="GO" id="GO:0005524">
    <property type="term" value="F:ATP binding"/>
    <property type="evidence" value="ECO:0007669"/>
    <property type="project" value="InterPro"/>
</dbReference>
<proteinExistence type="predicted"/>
<dbReference type="InterPro" id="IPR003439">
    <property type="entry name" value="ABC_transporter-like_ATP-bd"/>
</dbReference>
<dbReference type="Proteomes" id="UP000183376">
    <property type="component" value="Chromosome I"/>
</dbReference>
<dbReference type="STRING" id="211114.SAMN04489726_2431"/>
<dbReference type="InterPro" id="IPR000792">
    <property type="entry name" value="Tscrpt_reg_LuxR_C"/>
</dbReference>
<name>A0A1G9UJJ4_ALLAB</name>
<keyword evidence="2" id="KW-0238">DNA-binding</keyword>
<dbReference type="EMBL" id="LT629701">
    <property type="protein sequence ID" value="SDM59715.1"/>
    <property type="molecule type" value="Genomic_DNA"/>
</dbReference>
<reference evidence="5 6" key="1">
    <citation type="submission" date="2016-10" db="EMBL/GenBank/DDBJ databases">
        <authorList>
            <person name="de Groot N.N."/>
        </authorList>
    </citation>
    <scope>NUCLEOTIDE SEQUENCE [LARGE SCALE GENOMIC DNA]</scope>
    <source>
        <strain evidence="5 6">DSM 44149</strain>
    </source>
</reference>
<protein>
    <submittedName>
        <fullName evidence="5">ABC transporter</fullName>
    </submittedName>
</protein>
<dbReference type="CDD" id="cd06170">
    <property type="entry name" value="LuxR_C_like"/>
    <property type="match status" value="1"/>
</dbReference>
<evidence type="ECO:0000259" key="4">
    <source>
        <dbReference type="PROSITE" id="PS50043"/>
    </source>
</evidence>
<sequence>MAVDGISQDVRRGEVFGVLGPNGAGKTTTVECAAGLRRPDGGTVRVLGLDPLADPAVRLRVGVQLQHAVLPNRMNVREAMRIFASTSPRHADPDALLAEWELAEQHGTVFAALSGTLAGQEDLDVIGEAENGRVALDVVARELPDVVLMDLDAPREVLFRAVRAAARGEPVLAPGLTAKLLGRLRAPQPESLTDREVEVLGLVAKGLTNRATGRELAISEATVKTHLVHAFTKLGVDDHTAAVTVALERGLLRLNRR</sequence>
<dbReference type="SUPFAM" id="SSF46894">
    <property type="entry name" value="C-terminal effector domain of the bipartite response regulators"/>
    <property type="match status" value="1"/>
</dbReference>
<dbReference type="PROSITE" id="PS50043">
    <property type="entry name" value="HTH_LUXR_2"/>
    <property type="match status" value="1"/>
</dbReference>
<dbReference type="eggNOG" id="COG1131">
    <property type="taxonomic scope" value="Bacteria"/>
</dbReference>